<dbReference type="STRING" id="169679.CSACC_37310"/>
<organism evidence="1 2">
    <name type="scientific">Clostridium saccharobutylicum</name>
    <dbReference type="NCBI Taxonomy" id="169679"/>
    <lineage>
        <taxon>Bacteria</taxon>
        <taxon>Bacillati</taxon>
        <taxon>Bacillota</taxon>
        <taxon>Clostridia</taxon>
        <taxon>Eubacteriales</taxon>
        <taxon>Clostridiaceae</taxon>
        <taxon>Clostridium</taxon>
    </lineage>
</organism>
<evidence type="ECO:0000313" key="1">
    <source>
        <dbReference type="EMBL" id="OOM16055.1"/>
    </source>
</evidence>
<reference evidence="1 2" key="1">
    <citation type="submission" date="2016-05" db="EMBL/GenBank/DDBJ databases">
        <title>Microbial solvent formation.</title>
        <authorList>
            <person name="Poehlein A."/>
            <person name="Montoya Solano J.D."/>
            <person name="Flitsch S."/>
            <person name="Krabben P."/>
            <person name="Duerre P."/>
            <person name="Daniel R."/>
        </authorList>
    </citation>
    <scope>NUCLEOTIDE SEQUENCE [LARGE SCALE GENOMIC DNA]</scope>
    <source>
        <strain evidence="1 2">L1-8</strain>
    </source>
</reference>
<proteinExistence type="predicted"/>
<dbReference type="CDD" id="cd06561">
    <property type="entry name" value="AlkD_like"/>
    <property type="match status" value="1"/>
</dbReference>
<dbReference type="AlphaFoldDB" id="A0A1S8NHV2"/>
<dbReference type="EMBL" id="LZYZ01000001">
    <property type="protein sequence ID" value="OOM16055.1"/>
    <property type="molecule type" value="Genomic_DNA"/>
</dbReference>
<dbReference type="Gene3D" id="1.25.10.90">
    <property type="match status" value="1"/>
</dbReference>
<dbReference type="InterPro" id="IPR016024">
    <property type="entry name" value="ARM-type_fold"/>
</dbReference>
<dbReference type="Pfam" id="PF08713">
    <property type="entry name" value="DNA_alkylation"/>
    <property type="match status" value="1"/>
</dbReference>
<accession>A0A1S8NHV2</accession>
<dbReference type="PANTHER" id="PTHR34070:SF1">
    <property type="entry name" value="DNA ALKYLATION REPAIR PROTEIN"/>
    <property type="match status" value="1"/>
</dbReference>
<dbReference type="RefSeq" id="WP_077863810.1">
    <property type="nucleotide sequence ID" value="NZ_LZYZ01000001.1"/>
</dbReference>
<evidence type="ECO:0000313" key="2">
    <source>
        <dbReference type="Proteomes" id="UP000191154"/>
    </source>
</evidence>
<dbReference type="InterPro" id="IPR014825">
    <property type="entry name" value="DNA_alkylation"/>
</dbReference>
<dbReference type="Proteomes" id="UP000191154">
    <property type="component" value="Unassembled WGS sequence"/>
</dbReference>
<dbReference type="SUPFAM" id="SSF48371">
    <property type="entry name" value="ARM repeat"/>
    <property type="match status" value="1"/>
</dbReference>
<dbReference type="PANTHER" id="PTHR34070">
    <property type="entry name" value="ARMADILLO-TYPE FOLD"/>
    <property type="match status" value="1"/>
</dbReference>
<comment type="caution">
    <text evidence="1">The sequence shown here is derived from an EMBL/GenBank/DDBJ whole genome shotgun (WGS) entry which is preliminary data.</text>
</comment>
<protein>
    <submittedName>
        <fullName evidence="1">DNA alkylation repair enzyme</fullName>
    </submittedName>
</protein>
<name>A0A1S8NHV2_CLOSA</name>
<gene>
    <name evidence="1" type="ORF">CLOSAC_03260</name>
</gene>
<sequence>MNKTIKEKIFELSDSEFQKFQRKLCPNINNIVGVRLPLLRKLAKEISKDDWRNFLRTCPTDYFEEIMLQGLVIGYAKADIEEIINHITNFVPKIDNWAVCDSFCTSLKFTKSNMNRVFEFLKTYLESKKEFELRFGIVMLLDFYIVDQYIDQVLILLNEIKHDGYYVKMAVAWALSICYIKYPGRTMIYLKNNNLDDFTYNKALQKITESFRVSKETKSIIRSMKRKK</sequence>